<organism evidence="2 3">
    <name type="scientific">Desulfatibacillum alkenivorans DSM 16219</name>
    <dbReference type="NCBI Taxonomy" id="1121393"/>
    <lineage>
        <taxon>Bacteria</taxon>
        <taxon>Pseudomonadati</taxon>
        <taxon>Thermodesulfobacteriota</taxon>
        <taxon>Desulfobacteria</taxon>
        <taxon>Desulfobacterales</taxon>
        <taxon>Desulfatibacillaceae</taxon>
        <taxon>Desulfatibacillum</taxon>
    </lineage>
</organism>
<dbReference type="AlphaFoldDB" id="A0A1M6JUJ4"/>
<keyword evidence="3" id="KW-1185">Reference proteome</keyword>
<name>A0A1M6JUJ4_9BACT</name>
<dbReference type="PANTHER" id="PTHR38730:SF1">
    <property type="entry name" value="SLL7028 PROTEIN"/>
    <property type="match status" value="1"/>
</dbReference>
<dbReference type="STRING" id="1121393.SAMN02745216_01773"/>
<sequence length="456" mass="51637">MTAAPSPWEPVLKTLWSQSRFASFFFQAVSFVPNDGLPTLAITAFQRRLTLFYNTAFVEQSRPEHLIGLLIHEMLHVIFNHDHRLIPGRNLHVQNLAQDMVINSYIWENRKSFFSRTGRHQTPELELPPGLPVIPRSFSRDTGKTDLAQVSWEEVYVWLNSRSAFPDTSKREEDPGLPGIDQSSWQALGDKSGAPEFLGGLSLMDQGGKPLPTGAHLFGDATANEQANAGAKRVLRFIRQGGECANERALQDLACLIKAPAKVKRPVWRREIKTILDYSRPREQWEYASSRFNRRYVDAGIYAPGRRYTHMPLITVVVDVSGSMASHPKEMEQAFGLVESLVSDFRINLLCMDQDLFIPQKQGEGFKASKSKRPYYYKKGDWRYIRSGSRGTTLFAPLFNAYMSGRKEALLVLTDGFIYDLKALKPHHPTVWAVPSAREVRFHPPFGRVVSMGDAP</sequence>
<dbReference type="InterPro" id="IPR025154">
    <property type="entry name" value="Put_metallopeptidase_dom"/>
</dbReference>
<evidence type="ECO:0000313" key="2">
    <source>
        <dbReference type="EMBL" id="SHJ50280.1"/>
    </source>
</evidence>
<dbReference type="Pfam" id="PF13203">
    <property type="entry name" value="DUF2201_N"/>
    <property type="match status" value="1"/>
</dbReference>
<dbReference type="Proteomes" id="UP000183994">
    <property type="component" value="Unassembled WGS sequence"/>
</dbReference>
<accession>A0A1M6JUJ4</accession>
<proteinExistence type="predicted"/>
<reference evidence="3" key="1">
    <citation type="submission" date="2016-11" db="EMBL/GenBank/DDBJ databases">
        <authorList>
            <person name="Varghese N."/>
            <person name="Submissions S."/>
        </authorList>
    </citation>
    <scope>NUCLEOTIDE SEQUENCE [LARGE SCALE GENOMIC DNA]</scope>
    <source>
        <strain evidence="3">DSM 16219</strain>
    </source>
</reference>
<protein>
    <submittedName>
        <fullName evidence="2">Predicted metal-dependent peptidase</fullName>
    </submittedName>
</protein>
<gene>
    <name evidence="2" type="ORF">SAMN02745216_01773</name>
</gene>
<dbReference type="PANTHER" id="PTHR38730">
    <property type="entry name" value="SLL7028 PROTEIN"/>
    <property type="match status" value="1"/>
</dbReference>
<dbReference type="RefSeq" id="WP_073475030.1">
    <property type="nucleotide sequence ID" value="NZ_FQZU01000008.1"/>
</dbReference>
<dbReference type="EMBL" id="FQZU01000008">
    <property type="protein sequence ID" value="SHJ50280.1"/>
    <property type="molecule type" value="Genomic_DNA"/>
</dbReference>
<evidence type="ECO:0000259" key="1">
    <source>
        <dbReference type="Pfam" id="PF13203"/>
    </source>
</evidence>
<feature type="domain" description="Putative metallopeptidase" evidence="1">
    <location>
        <begin position="34"/>
        <end position="306"/>
    </location>
</feature>
<evidence type="ECO:0000313" key="3">
    <source>
        <dbReference type="Proteomes" id="UP000183994"/>
    </source>
</evidence>